<evidence type="ECO:0000259" key="2">
    <source>
        <dbReference type="Pfam" id="PF00534"/>
    </source>
</evidence>
<evidence type="ECO:0000313" key="3">
    <source>
        <dbReference type="EMBL" id="MEE6308013.1"/>
    </source>
</evidence>
<evidence type="ECO:0000256" key="1">
    <source>
        <dbReference type="ARBA" id="ARBA00022679"/>
    </source>
</evidence>
<organism evidence="3 4">
    <name type="scientific">Plantactinospora veratri</name>
    <dbReference type="NCBI Taxonomy" id="1436122"/>
    <lineage>
        <taxon>Bacteria</taxon>
        <taxon>Bacillati</taxon>
        <taxon>Actinomycetota</taxon>
        <taxon>Actinomycetes</taxon>
        <taxon>Micromonosporales</taxon>
        <taxon>Micromonosporaceae</taxon>
        <taxon>Plantactinospora</taxon>
    </lineage>
</organism>
<dbReference type="GO" id="GO:0016757">
    <property type="term" value="F:glycosyltransferase activity"/>
    <property type="evidence" value="ECO:0007669"/>
    <property type="project" value="UniProtKB-KW"/>
</dbReference>
<dbReference type="Gene3D" id="3.40.50.2000">
    <property type="entry name" value="Glycogen Phosphorylase B"/>
    <property type="match status" value="2"/>
</dbReference>
<keyword evidence="3" id="KW-0328">Glycosyltransferase</keyword>
<reference evidence="3 4" key="1">
    <citation type="submission" date="2024-01" db="EMBL/GenBank/DDBJ databases">
        <title>Genome insights into Plantactinospora veratri sp. nov.</title>
        <authorList>
            <person name="Wang L."/>
        </authorList>
    </citation>
    <scope>NUCLEOTIDE SEQUENCE [LARGE SCALE GENOMIC DNA]</scope>
    <source>
        <strain evidence="3 4">NEAU-FHS4</strain>
    </source>
</reference>
<comment type="caution">
    <text evidence="3">The sequence shown here is derived from an EMBL/GenBank/DDBJ whole genome shotgun (WGS) entry which is preliminary data.</text>
</comment>
<dbReference type="EMBL" id="JAZGQL010000008">
    <property type="protein sequence ID" value="MEE6308013.1"/>
    <property type="molecule type" value="Genomic_DNA"/>
</dbReference>
<sequence length="387" mass="40349">MSSEVAAVIRVLVDGRIDAPDGIGRYTRCTVAALRSADRIRLDVLAPTGTPRYGSAEADELLDAARRVDAEVIHLFDYRIPWPDPGIPLVVTVHDVVRLLDPGLCYSDPAFAARFGAADLAALRRAAAELRTLTPPAPAARARPASAHEEYYGLMMAHLAATAARIVVPTETVAGQFRANVRADAPLRVSSWGSDHLLAAPAPPDGAVPSLPEFVLYVGLARAHKRIGAVLDAYARTASRRRGVPLVLVGGDFAPGATGAEQVAEHAVGADAVLLGAVDDGVLQALYRRAGAVVSLSASEGFGFPPLEALAAGAPVVAADIPTYRELLGAAARLVDPDDVAATARAIDESVAAGPPPAAAGVAPRSWAAHGRALLRLYREAVQERAR</sequence>
<dbReference type="RefSeq" id="WP_331208285.1">
    <property type="nucleotide sequence ID" value="NZ_JAZGQL010000008.1"/>
</dbReference>
<name>A0ABU7SDJ2_9ACTN</name>
<dbReference type="Pfam" id="PF00534">
    <property type="entry name" value="Glycos_transf_1"/>
    <property type="match status" value="1"/>
</dbReference>
<dbReference type="PANTHER" id="PTHR46401">
    <property type="entry name" value="GLYCOSYLTRANSFERASE WBBK-RELATED"/>
    <property type="match status" value="1"/>
</dbReference>
<accession>A0ABU7SDJ2</accession>
<feature type="domain" description="Glycosyl transferase family 1" evidence="2">
    <location>
        <begin position="211"/>
        <end position="350"/>
    </location>
</feature>
<protein>
    <submittedName>
        <fullName evidence="3">Glycosyltransferase</fullName>
        <ecNumber evidence="3">2.4.-.-</ecNumber>
    </submittedName>
</protein>
<proteinExistence type="predicted"/>
<dbReference type="Proteomes" id="UP001339911">
    <property type="component" value="Unassembled WGS sequence"/>
</dbReference>
<evidence type="ECO:0000313" key="4">
    <source>
        <dbReference type="Proteomes" id="UP001339911"/>
    </source>
</evidence>
<keyword evidence="4" id="KW-1185">Reference proteome</keyword>
<dbReference type="EC" id="2.4.-.-" evidence="3"/>
<dbReference type="PANTHER" id="PTHR46401:SF2">
    <property type="entry name" value="GLYCOSYLTRANSFERASE WBBK-RELATED"/>
    <property type="match status" value="1"/>
</dbReference>
<dbReference type="SUPFAM" id="SSF53756">
    <property type="entry name" value="UDP-Glycosyltransferase/glycogen phosphorylase"/>
    <property type="match status" value="1"/>
</dbReference>
<dbReference type="InterPro" id="IPR001296">
    <property type="entry name" value="Glyco_trans_1"/>
</dbReference>
<gene>
    <name evidence="3" type="ORF">V1634_14385</name>
</gene>
<keyword evidence="1 3" id="KW-0808">Transferase</keyword>